<reference evidence="2" key="1">
    <citation type="submission" date="2020-08" db="EMBL/GenBank/DDBJ databases">
        <title>Genome public.</title>
        <authorList>
            <person name="Liu C."/>
            <person name="Sun Q."/>
        </authorList>
    </citation>
    <scope>NUCLEOTIDE SEQUENCE</scope>
    <source>
        <strain evidence="2">NSJ-51</strain>
    </source>
</reference>
<dbReference type="GO" id="GO:0003743">
    <property type="term" value="F:translation initiation factor activity"/>
    <property type="evidence" value="ECO:0007669"/>
    <property type="project" value="UniProtKB-KW"/>
</dbReference>
<evidence type="ECO:0000256" key="1">
    <source>
        <dbReference type="SAM" id="Phobius"/>
    </source>
</evidence>
<dbReference type="RefSeq" id="WP_186907722.1">
    <property type="nucleotide sequence ID" value="NZ_JACOPP010000010.1"/>
</dbReference>
<keyword evidence="3" id="KW-1185">Reference proteome</keyword>
<accession>A0A8J6M5L7</accession>
<comment type="caution">
    <text evidence="2">The sequence shown here is derived from an EMBL/GenBank/DDBJ whole genome shotgun (WGS) entry which is preliminary data.</text>
</comment>
<keyword evidence="1" id="KW-0472">Membrane</keyword>
<gene>
    <name evidence="2" type="ORF">H8S57_08830</name>
</gene>
<feature type="transmembrane region" description="Helical" evidence="1">
    <location>
        <begin position="71"/>
        <end position="91"/>
    </location>
</feature>
<keyword evidence="2" id="KW-0396">Initiation factor</keyword>
<proteinExistence type="predicted"/>
<name>A0A8J6M5L7_9FIRM</name>
<dbReference type="Proteomes" id="UP000661435">
    <property type="component" value="Unassembled WGS sequence"/>
</dbReference>
<keyword evidence="1" id="KW-0812">Transmembrane</keyword>
<protein>
    <submittedName>
        <fullName evidence="2">Translation initiation factor 2</fullName>
    </submittedName>
</protein>
<evidence type="ECO:0000313" key="3">
    <source>
        <dbReference type="Proteomes" id="UP000661435"/>
    </source>
</evidence>
<keyword evidence="2" id="KW-0648">Protein biosynthesis</keyword>
<dbReference type="EMBL" id="JACOPP010000010">
    <property type="protein sequence ID" value="MBC5733832.1"/>
    <property type="molecule type" value="Genomic_DNA"/>
</dbReference>
<dbReference type="AlphaFoldDB" id="A0A8J6M5L7"/>
<keyword evidence="1" id="KW-1133">Transmembrane helix</keyword>
<organism evidence="2 3">
    <name type="scientific">Lawsonibacter hominis</name>
    <dbReference type="NCBI Taxonomy" id="2763053"/>
    <lineage>
        <taxon>Bacteria</taxon>
        <taxon>Bacillati</taxon>
        <taxon>Bacillota</taxon>
        <taxon>Clostridia</taxon>
        <taxon>Eubacteriales</taxon>
        <taxon>Oscillospiraceae</taxon>
        <taxon>Lawsonibacter</taxon>
    </lineage>
</organism>
<evidence type="ECO:0000313" key="2">
    <source>
        <dbReference type="EMBL" id="MBC5733832.1"/>
    </source>
</evidence>
<sequence length="92" mass="9961">MAAVVKGVSRQVIVVKSPDPRLFEQAIFIVKEDAFGQGVSAEQVLQEARRVADGYLRRNVRLGRPRPRVPAPAWVAAGALLATIGWSVGLLL</sequence>